<dbReference type="PANTHER" id="PTHR48223:SF1">
    <property type="entry name" value="ABC TRANSMEMBRANE TYPE-1 DOMAIN-CONTAINING PROTEIN"/>
    <property type="match status" value="1"/>
</dbReference>
<keyword evidence="2" id="KW-0472">Membrane</keyword>
<evidence type="ECO:0000313" key="3">
    <source>
        <dbReference type="EMBL" id="KAA8542279.1"/>
    </source>
</evidence>
<reference evidence="3 4" key="1">
    <citation type="submission" date="2019-09" db="EMBL/GenBank/DDBJ databases">
        <title>A chromosome-level genome assembly of the Chinese tupelo Nyssa sinensis.</title>
        <authorList>
            <person name="Yang X."/>
            <person name="Kang M."/>
            <person name="Yang Y."/>
            <person name="Xiong H."/>
            <person name="Wang M."/>
            <person name="Zhang Z."/>
            <person name="Wang Z."/>
            <person name="Wu H."/>
            <person name="Ma T."/>
            <person name="Liu J."/>
            <person name="Xi Z."/>
        </authorList>
    </citation>
    <scope>NUCLEOTIDE SEQUENCE [LARGE SCALE GENOMIC DNA]</scope>
    <source>
        <strain evidence="3">J267</strain>
        <tissue evidence="3">Leaf</tissue>
    </source>
</reference>
<feature type="transmembrane region" description="Helical" evidence="2">
    <location>
        <begin position="600"/>
        <end position="623"/>
    </location>
</feature>
<feature type="transmembrane region" description="Helical" evidence="2">
    <location>
        <begin position="522"/>
        <end position="540"/>
    </location>
</feature>
<feature type="transmembrane region" description="Helical" evidence="2">
    <location>
        <begin position="230"/>
        <end position="252"/>
    </location>
</feature>
<feature type="transmembrane region" description="Helical" evidence="2">
    <location>
        <begin position="187"/>
        <end position="210"/>
    </location>
</feature>
<feature type="transmembrane region" description="Helical" evidence="2">
    <location>
        <begin position="495"/>
        <end position="516"/>
    </location>
</feature>
<dbReference type="OrthoDB" id="1927955at2759"/>
<keyword evidence="2" id="KW-0812">Transmembrane</keyword>
<feature type="region of interest" description="Disordered" evidence="1">
    <location>
        <begin position="102"/>
        <end position="122"/>
    </location>
</feature>
<accession>A0A5J5BHQ6</accession>
<evidence type="ECO:0000313" key="4">
    <source>
        <dbReference type="Proteomes" id="UP000325577"/>
    </source>
</evidence>
<organism evidence="3 4">
    <name type="scientific">Nyssa sinensis</name>
    <dbReference type="NCBI Taxonomy" id="561372"/>
    <lineage>
        <taxon>Eukaryota</taxon>
        <taxon>Viridiplantae</taxon>
        <taxon>Streptophyta</taxon>
        <taxon>Embryophyta</taxon>
        <taxon>Tracheophyta</taxon>
        <taxon>Spermatophyta</taxon>
        <taxon>Magnoliopsida</taxon>
        <taxon>eudicotyledons</taxon>
        <taxon>Gunneridae</taxon>
        <taxon>Pentapetalae</taxon>
        <taxon>asterids</taxon>
        <taxon>Cornales</taxon>
        <taxon>Nyssaceae</taxon>
        <taxon>Nyssa</taxon>
    </lineage>
</organism>
<dbReference type="AlphaFoldDB" id="A0A5J5BHQ6"/>
<dbReference type="PANTHER" id="PTHR48223">
    <property type="entry name" value="DEFECTIVE 2759, PUTATIVE ISOFORM 1-RELATED"/>
    <property type="match status" value="1"/>
</dbReference>
<dbReference type="EMBL" id="CM018035">
    <property type="protein sequence ID" value="KAA8542279.1"/>
    <property type="molecule type" value="Genomic_DNA"/>
</dbReference>
<proteinExistence type="predicted"/>
<evidence type="ECO:0000256" key="2">
    <source>
        <dbReference type="SAM" id="Phobius"/>
    </source>
</evidence>
<dbReference type="Proteomes" id="UP000325577">
    <property type="component" value="Linkage Group LG12"/>
</dbReference>
<protein>
    <submittedName>
        <fullName evidence="3">Uncharacterized protein</fullName>
    </submittedName>
</protein>
<feature type="transmembrane region" description="Helical" evidence="2">
    <location>
        <begin position="444"/>
        <end position="469"/>
    </location>
</feature>
<gene>
    <name evidence="3" type="ORF">F0562_023585</name>
</gene>
<sequence length="631" mass="70840">MALVTHHIQGSYVTFPSRSLPWNRGMKLKRFVTTLHVVARTDRFLSLKCKSCLSIGAPLVSGPKGKPLRISAFKGSAQNDELGGRSSGSKSAKNSVKLSYIPQESEETLTESPKEQNVPLSYTSDSDERIAGSLAIQNLFKNWLALLRTPSPNQIVDEILQGPARNEISEMQNGTQKKQRNVILKAVWCYFMGLDATVKIPLLIFIPWYLAINVVYGAEVSKELTPLWVLGPLIVALYIKMLRGICALYVFCFKQTVKVVKNLPAYYLFAYNYIARATSLSSPVQSRRSLQMSLSRGLFDSQQFNAEQLRNARVKSCHFIHGMWKIKERYPERRYILFATSEDQLPYNELNLDASEQEKHNALTEDISPVNSSYVHIEGSGGKPGLISFYNHPYKKEDESLVSSYGRSQNNLLWFVGPAVLVASFIFPSLYLRRILSTVFEDSLLTDFLILFFTEALFYCGVAVFLLLVDRLWRPIEPASAANNRNPVSHLGPRISSVAVLVLSLIIPMVTMGLVWPWTGPAASATLAPYLVGIVVQFAFEQYAKYTKSPSWPVIPIIFQVYRLHQLNRAAQLVTALTFTVRGAEMTSHNLAINSSLGTLLNVLQFLGLICIWSLSSFLMRFFPSATMTEQ</sequence>
<evidence type="ECO:0000256" key="1">
    <source>
        <dbReference type="SAM" id="MobiDB-lite"/>
    </source>
</evidence>
<keyword evidence="2" id="KW-1133">Transmembrane helix</keyword>
<keyword evidence="4" id="KW-1185">Reference proteome</keyword>
<feature type="transmembrane region" description="Helical" evidence="2">
    <location>
        <begin position="412"/>
        <end position="432"/>
    </location>
</feature>
<name>A0A5J5BHQ6_9ASTE</name>